<accession>A0AAP0WWL5</accession>
<dbReference type="GO" id="GO:0005739">
    <property type="term" value="C:mitochondrion"/>
    <property type="evidence" value="ECO:0007669"/>
    <property type="project" value="UniProtKB-SubCell"/>
</dbReference>
<comment type="subunit">
    <text evidence="15">Homotetramer. Interacts with PCTP.</text>
</comment>
<dbReference type="InterPro" id="IPR029069">
    <property type="entry name" value="HotDog_dom_sf"/>
</dbReference>
<comment type="catalytic activity">
    <reaction evidence="13">
        <text>a fatty acyl-CoA + H2O = a fatty acid + CoA + H(+)</text>
        <dbReference type="Rhea" id="RHEA:16781"/>
        <dbReference type="ChEBI" id="CHEBI:15377"/>
        <dbReference type="ChEBI" id="CHEBI:15378"/>
        <dbReference type="ChEBI" id="CHEBI:28868"/>
        <dbReference type="ChEBI" id="CHEBI:57287"/>
        <dbReference type="ChEBI" id="CHEBI:77636"/>
    </reaction>
    <physiologicalReaction direction="left-to-right" evidence="13">
        <dbReference type="Rhea" id="RHEA:16782"/>
    </physiologicalReaction>
</comment>
<evidence type="ECO:0000256" key="5">
    <source>
        <dbReference type="ARBA" id="ARBA00008324"/>
    </source>
</evidence>
<dbReference type="SUPFAM" id="SSF54637">
    <property type="entry name" value="Thioesterase/thiol ester dehydrase-isomerase"/>
    <property type="match status" value="1"/>
</dbReference>
<evidence type="ECO:0000259" key="19">
    <source>
        <dbReference type="Pfam" id="PF03061"/>
    </source>
</evidence>
<evidence type="ECO:0000313" key="20">
    <source>
        <dbReference type="EMBL" id="KAK9282564.1"/>
    </source>
</evidence>
<keyword evidence="9" id="KW-0443">Lipid metabolism</keyword>
<dbReference type="GO" id="GO:0006629">
    <property type="term" value="P:lipid metabolic process"/>
    <property type="evidence" value="ECO:0007669"/>
    <property type="project" value="UniProtKB-KW"/>
</dbReference>
<evidence type="ECO:0000256" key="8">
    <source>
        <dbReference type="ARBA" id="ARBA00022990"/>
    </source>
</evidence>
<evidence type="ECO:0000256" key="14">
    <source>
        <dbReference type="ARBA" id="ARBA00058205"/>
    </source>
</evidence>
<evidence type="ECO:0000256" key="7">
    <source>
        <dbReference type="ARBA" id="ARBA00022801"/>
    </source>
</evidence>
<comment type="caution">
    <text evidence="20">The sequence shown here is derived from an EMBL/GenBank/DDBJ whole genome shotgun (WGS) entry which is preliminary data.</text>
</comment>
<dbReference type="EMBL" id="JBBPBK010000007">
    <property type="protein sequence ID" value="KAK9282564.1"/>
    <property type="molecule type" value="Genomic_DNA"/>
</dbReference>
<sequence>MEDDSPQKAQKWLEDLATGSAGHEIETLSLGGMQVSHAHKGLIRCNFVIPKHLSDQDGNWHVGAIATLVDDVGAAAIYSTVGHIKASVSFNISYYSTPKIQEEVEIEAKVVGQKGKLASVVVEIRRKDNGRIVALGKQWMTSSKIVPGTYQNKTLTSQVSKL</sequence>
<dbReference type="AlphaFoldDB" id="A0AAP0WWL5"/>
<dbReference type="Pfam" id="PF03061">
    <property type="entry name" value="4HBT"/>
    <property type="match status" value="1"/>
</dbReference>
<reference evidence="20 21" key="1">
    <citation type="journal article" date="2024" name="Plant J.">
        <title>Genome sequences and population genomics reveal climatic adaptation and genomic divergence between two closely related sweetgum species.</title>
        <authorList>
            <person name="Xu W.Q."/>
            <person name="Ren C.Q."/>
            <person name="Zhang X.Y."/>
            <person name="Comes H.P."/>
            <person name="Liu X.H."/>
            <person name="Li Y.G."/>
            <person name="Kettle C.J."/>
            <person name="Jalonen R."/>
            <person name="Gaisberger H."/>
            <person name="Ma Y.Z."/>
            <person name="Qiu Y.X."/>
        </authorList>
    </citation>
    <scope>NUCLEOTIDE SEQUENCE [LARGE SCALE GENOMIC DNA]</scope>
    <source>
        <strain evidence="20">Hangzhou</strain>
    </source>
</reference>
<evidence type="ECO:0000256" key="6">
    <source>
        <dbReference type="ARBA" id="ARBA00022490"/>
    </source>
</evidence>
<evidence type="ECO:0000313" key="21">
    <source>
        <dbReference type="Proteomes" id="UP001415857"/>
    </source>
</evidence>
<evidence type="ECO:0000256" key="17">
    <source>
        <dbReference type="ARBA" id="ARBA00081533"/>
    </source>
</evidence>
<dbReference type="FunFam" id="3.10.129.10:FF:000021">
    <property type="entry name" value="Acyl-coenzyme A thioesterase 13"/>
    <property type="match status" value="1"/>
</dbReference>
<keyword evidence="7" id="KW-0378">Hydrolase</keyword>
<evidence type="ECO:0000256" key="12">
    <source>
        <dbReference type="ARBA" id="ARBA00023242"/>
    </source>
</evidence>
<dbReference type="GO" id="GO:0047617">
    <property type="term" value="F:fatty acyl-CoA hydrolase activity"/>
    <property type="evidence" value="ECO:0007669"/>
    <property type="project" value="InterPro"/>
</dbReference>
<comment type="subcellular location">
    <subcellularLocation>
        <location evidence="3">Cytoplasm</location>
        <location evidence="3">Cytoskeleton</location>
        <location evidence="3">Spindle</location>
    </subcellularLocation>
    <subcellularLocation>
        <location evidence="4">Cytoplasm</location>
        <location evidence="4">Cytosol</location>
    </subcellularLocation>
    <subcellularLocation>
        <location evidence="2">Mitochondrion</location>
    </subcellularLocation>
    <subcellularLocation>
        <location evidence="1">Nucleus</location>
    </subcellularLocation>
</comment>
<keyword evidence="12" id="KW-0539">Nucleus</keyword>
<evidence type="ECO:0000256" key="15">
    <source>
        <dbReference type="ARBA" id="ARBA00064709"/>
    </source>
</evidence>
<comment type="function">
    <text evidence="14">Catalyzes the hydrolysis of acyl-CoAs into free fatty acids and coenzyme A (CoASH), regulating their respective intracellular levels. Has acyl-CoA thioesterase activity towards medium (C12) and long-chain (C18) fatty acyl-CoA substrates. Can also hydrolyze 3-hydroxyphenylacetyl-CoA and 3,4-dihydroxyphenylacetyl-CoA (in vitro). May play a role in controlling adaptive thermogenesis.</text>
</comment>
<dbReference type="GO" id="GO:0005819">
    <property type="term" value="C:spindle"/>
    <property type="evidence" value="ECO:0007669"/>
    <property type="project" value="UniProtKB-SubCell"/>
</dbReference>
<name>A0AAP0WWL5_LIQFO</name>
<dbReference type="PANTHER" id="PTHR21660:SF1">
    <property type="entry name" value="ACYL-COENZYME A THIOESTERASE 13"/>
    <property type="match status" value="1"/>
</dbReference>
<organism evidence="20 21">
    <name type="scientific">Liquidambar formosana</name>
    <name type="common">Formosan gum</name>
    <dbReference type="NCBI Taxonomy" id="63359"/>
    <lineage>
        <taxon>Eukaryota</taxon>
        <taxon>Viridiplantae</taxon>
        <taxon>Streptophyta</taxon>
        <taxon>Embryophyta</taxon>
        <taxon>Tracheophyta</taxon>
        <taxon>Spermatophyta</taxon>
        <taxon>Magnoliopsida</taxon>
        <taxon>eudicotyledons</taxon>
        <taxon>Gunneridae</taxon>
        <taxon>Pentapetalae</taxon>
        <taxon>Saxifragales</taxon>
        <taxon>Altingiaceae</taxon>
        <taxon>Liquidambar</taxon>
    </lineage>
</organism>
<evidence type="ECO:0000256" key="11">
    <source>
        <dbReference type="ARBA" id="ARBA00023212"/>
    </source>
</evidence>
<keyword evidence="8" id="KW-0007">Acetylation</keyword>
<dbReference type="CDD" id="cd03443">
    <property type="entry name" value="PaaI_thioesterase"/>
    <property type="match status" value="1"/>
</dbReference>
<dbReference type="GO" id="GO:0005829">
    <property type="term" value="C:cytosol"/>
    <property type="evidence" value="ECO:0007669"/>
    <property type="project" value="UniProtKB-SubCell"/>
</dbReference>
<evidence type="ECO:0000256" key="1">
    <source>
        <dbReference type="ARBA" id="ARBA00004123"/>
    </source>
</evidence>
<protein>
    <recommendedName>
        <fullName evidence="16">Acyl-coenzyme A thioesterase 13</fullName>
    </recommendedName>
    <alternativeName>
        <fullName evidence="17">Hotdog-fold thioesterase superfamily member 2</fullName>
    </alternativeName>
    <alternativeName>
        <fullName evidence="18">Thioesterase superfamily member 2</fullName>
    </alternativeName>
</protein>
<feature type="domain" description="Thioesterase" evidence="19">
    <location>
        <begin position="58"/>
        <end position="131"/>
    </location>
</feature>
<keyword evidence="10" id="KW-0496">Mitochondrion</keyword>
<proteinExistence type="inferred from homology"/>
<evidence type="ECO:0000256" key="16">
    <source>
        <dbReference type="ARBA" id="ARBA00067273"/>
    </source>
</evidence>
<evidence type="ECO:0000256" key="9">
    <source>
        <dbReference type="ARBA" id="ARBA00023098"/>
    </source>
</evidence>
<keyword evidence="21" id="KW-1185">Reference proteome</keyword>
<evidence type="ECO:0000256" key="3">
    <source>
        <dbReference type="ARBA" id="ARBA00004186"/>
    </source>
</evidence>
<gene>
    <name evidence="20" type="ORF">L1049_005485</name>
</gene>
<keyword evidence="11" id="KW-0206">Cytoskeleton</keyword>
<evidence type="ECO:0000256" key="10">
    <source>
        <dbReference type="ARBA" id="ARBA00023128"/>
    </source>
</evidence>
<dbReference type="InterPro" id="IPR006683">
    <property type="entry name" value="Thioestr_dom"/>
</dbReference>
<evidence type="ECO:0000256" key="18">
    <source>
        <dbReference type="ARBA" id="ARBA00083956"/>
    </source>
</evidence>
<dbReference type="InterPro" id="IPR039298">
    <property type="entry name" value="ACOT13"/>
</dbReference>
<dbReference type="Proteomes" id="UP001415857">
    <property type="component" value="Unassembled WGS sequence"/>
</dbReference>
<evidence type="ECO:0000256" key="13">
    <source>
        <dbReference type="ARBA" id="ARBA00052976"/>
    </source>
</evidence>
<evidence type="ECO:0000256" key="4">
    <source>
        <dbReference type="ARBA" id="ARBA00004514"/>
    </source>
</evidence>
<keyword evidence="6" id="KW-0963">Cytoplasm</keyword>
<dbReference type="GO" id="GO:0005634">
    <property type="term" value="C:nucleus"/>
    <property type="evidence" value="ECO:0007669"/>
    <property type="project" value="UniProtKB-SubCell"/>
</dbReference>
<comment type="similarity">
    <text evidence="5">Belongs to the thioesterase PaaI family.</text>
</comment>
<evidence type="ECO:0000256" key="2">
    <source>
        <dbReference type="ARBA" id="ARBA00004173"/>
    </source>
</evidence>
<dbReference type="Gene3D" id="3.10.129.10">
    <property type="entry name" value="Hotdog Thioesterase"/>
    <property type="match status" value="1"/>
</dbReference>
<dbReference type="PANTHER" id="PTHR21660">
    <property type="entry name" value="THIOESTERASE SUPERFAMILY MEMBER-RELATED"/>
    <property type="match status" value="1"/>
</dbReference>